<evidence type="ECO:0000256" key="8">
    <source>
        <dbReference type="ARBA" id="ARBA00022801"/>
    </source>
</evidence>
<evidence type="ECO:0000256" key="7">
    <source>
        <dbReference type="ARBA" id="ARBA00022692"/>
    </source>
</evidence>
<evidence type="ECO:0000256" key="15">
    <source>
        <dbReference type="SAM" id="Phobius"/>
    </source>
</evidence>
<dbReference type="GO" id="GO:0008658">
    <property type="term" value="F:penicillin binding"/>
    <property type="evidence" value="ECO:0007669"/>
    <property type="project" value="InterPro"/>
</dbReference>
<dbReference type="InterPro" id="IPR001460">
    <property type="entry name" value="PCN-bd_Tpept"/>
</dbReference>
<dbReference type="eggNOG" id="COG0768">
    <property type="taxonomic scope" value="Bacteria"/>
</dbReference>
<dbReference type="OrthoDB" id="9766847at2"/>
<dbReference type="STRING" id="65393.PCC7424_2896"/>
<dbReference type="PANTHER" id="PTHR30627:SF2">
    <property type="entry name" value="PEPTIDOGLYCAN D,D-TRANSPEPTIDASE MRDA"/>
    <property type="match status" value="1"/>
</dbReference>
<dbReference type="EC" id="2.4.1.129" evidence="18"/>
<dbReference type="InterPro" id="IPR050515">
    <property type="entry name" value="Beta-lactam/transpept"/>
</dbReference>
<evidence type="ECO:0000259" key="17">
    <source>
        <dbReference type="Pfam" id="PF03717"/>
    </source>
</evidence>
<evidence type="ECO:0000313" key="18">
    <source>
        <dbReference type="EMBL" id="ACK71301.1"/>
    </source>
</evidence>
<feature type="domain" description="Penicillin-binding protein dimerisation" evidence="17">
    <location>
        <begin position="88"/>
        <end position="259"/>
    </location>
</feature>
<evidence type="ECO:0000256" key="12">
    <source>
        <dbReference type="ARBA" id="ARBA00023136"/>
    </source>
</evidence>
<comment type="similarity">
    <text evidence="3">Belongs to the transpeptidase family.</text>
</comment>
<dbReference type="Pfam" id="PF00905">
    <property type="entry name" value="Transpeptidase"/>
    <property type="match status" value="1"/>
</dbReference>
<dbReference type="InterPro" id="IPR036138">
    <property type="entry name" value="PBP_dimer_sf"/>
</dbReference>
<dbReference type="NCBIfam" id="TIGR03423">
    <property type="entry name" value="pbp2_mrdA"/>
    <property type="match status" value="1"/>
</dbReference>
<keyword evidence="8" id="KW-0378">Hydrolase</keyword>
<dbReference type="Gene3D" id="3.30.1390.30">
    <property type="entry name" value="Penicillin-binding protein 2a, domain 3"/>
    <property type="match status" value="1"/>
</dbReference>
<dbReference type="GO" id="GO:0006508">
    <property type="term" value="P:proteolysis"/>
    <property type="evidence" value="ECO:0007669"/>
    <property type="project" value="UniProtKB-KW"/>
</dbReference>
<evidence type="ECO:0000256" key="4">
    <source>
        <dbReference type="ARBA" id="ARBA00022475"/>
    </source>
</evidence>
<organism evidence="18 19">
    <name type="scientific">Gloeothece citriformis (strain PCC 7424)</name>
    <name type="common">Cyanothece sp. (strain PCC 7424)</name>
    <dbReference type="NCBI Taxonomy" id="65393"/>
    <lineage>
        <taxon>Bacteria</taxon>
        <taxon>Bacillati</taxon>
        <taxon>Cyanobacteriota</taxon>
        <taxon>Cyanophyceae</taxon>
        <taxon>Oscillatoriophycideae</taxon>
        <taxon>Chroococcales</taxon>
        <taxon>Aphanothecaceae</taxon>
        <taxon>Gloeothece</taxon>
        <taxon>Gloeothece citriformis</taxon>
    </lineage>
</organism>
<feature type="region of interest" description="Disordered" evidence="14">
    <location>
        <begin position="1"/>
        <end position="35"/>
    </location>
</feature>
<dbReference type="KEGG" id="cyc:PCC7424_2896"/>
<comment type="subcellular location">
    <subcellularLocation>
        <location evidence="2">Cell membrane</location>
    </subcellularLocation>
    <subcellularLocation>
        <location evidence="1">Membrane</location>
        <topology evidence="1">Single-pass membrane protein</topology>
    </subcellularLocation>
</comment>
<dbReference type="Pfam" id="PF03717">
    <property type="entry name" value="PBP_dimer"/>
    <property type="match status" value="1"/>
</dbReference>
<keyword evidence="12 15" id="KW-0472">Membrane</keyword>
<sequence>MRTIDLLPKPKPKNSHSRTRISQPSFAQDKRKETGRTVGRQYQSVLLMILISIVLLGGVGARLFYLQLSQGEVNREKAENNRIRIVPKQPVRGNLFDRKGRVLATTRLTHAAYLWPMAQKRVDWQENIRKIAQLLGVPQDSIEEKVEQAGFNSPTLIRIARSLTPAQITAIEEYRSEINGVEVDIETVRHYPHGKMASHVMGYTGELNAEELARRRKDGYRMGDVVGQMGVEAAFEPLLRGEWGGLQLEVDGAGKVMRVLGQKEAKPGKDVTLTLDLEVQKAAEAALGNRKGAVVALDPRDGSVLAMVSYPRFNPNVFSSQITPQIWKELQETKPFVNRAMRGFPPASTFKVVTQTAGMETGKYPPNTILSTFAYLNVGGMALGEWNRAGFGPMGYVRAMAWSSNTFHGQIGRGVGGPTLIKYSRLYGFGQETGIELSEESPGLIADDAWKRKMYNWEWTDGDTVNMSIGQGFTQATPLQVAVMFAVPANGGYKVKPHLFKDSLDNKDKWRTSLNFKPSTIKILREGLRAVVSSGTGKALNVPHLPPVAGKSGTAEAPPGKSHAWFGAFAPYDNPEIVVVAFAEHSGGGGGSVAAPMVRQVMEAYFKAKPPKN</sequence>
<evidence type="ECO:0000256" key="11">
    <source>
        <dbReference type="ARBA" id="ARBA00022989"/>
    </source>
</evidence>
<evidence type="ECO:0000259" key="16">
    <source>
        <dbReference type="Pfam" id="PF00905"/>
    </source>
</evidence>
<evidence type="ECO:0000256" key="5">
    <source>
        <dbReference type="ARBA" id="ARBA00022519"/>
    </source>
</evidence>
<dbReference type="InterPro" id="IPR017790">
    <property type="entry name" value="Penicillin-binding_protein_2"/>
</dbReference>
<evidence type="ECO:0000256" key="1">
    <source>
        <dbReference type="ARBA" id="ARBA00004167"/>
    </source>
</evidence>
<dbReference type="Proteomes" id="UP000002384">
    <property type="component" value="Chromosome"/>
</dbReference>
<dbReference type="EMBL" id="CP001291">
    <property type="protein sequence ID" value="ACK71301.1"/>
    <property type="molecule type" value="Genomic_DNA"/>
</dbReference>
<gene>
    <name evidence="18" type="ordered locus">PCC7424_2896</name>
</gene>
<evidence type="ECO:0000313" key="19">
    <source>
        <dbReference type="Proteomes" id="UP000002384"/>
    </source>
</evidence>
<dbReference type="GO" id="GO:0005886">
    <property type="term" value="C:plasma membrane"/>
    <property type="evidence" value="ECO:0007669"/>
    <property type="project" value="UniProtKB-SubCell"/>
</dbReference>
<dbReference type="PANTHER" id="PTHR30627">
    <property type="entry name" value="PEPTIDOGLYCAN D,D-TRANSPEPTIDASE"/>
    <property type="match status" value="1"/>
</dbReference>
<evidence type="ECO:0000256" key="3">
    <source>
        <dbReference type="ARBA" id="ARBA00007171"/>
    </source>
</evidence>
<dbReference type="GO" id="GO:0071972">
    <property type="term" value="F:peptidoglycan L,D-transpeptidase activity"/>
    <property type="evidence" value="ECO:0007669"/>
    <property type="project" value="TreeGrafter"/>
</dbReference>
<feature type="domain" description="Penicillin-binding protein transpeptidase" evidence="16">
    <location>
        <begin position="292"/>
        <end position="603"/>
    </location>
</feature>
<keyword evidence="7 15" id="KW-0812">Transmembrane</keyword>
<dbReference type="RefSeq" id="WP_015954901.1">
    <property type="nucleotide sequence ID" value="NC_011729.1"/>
</dbReference>
<feature type="compositionally biased region" description="Basic residues" evidence="14">
    <location>
        <begin position="10"/>
        <end position="19"/>
    </location>
</feature>
<evidence type="ECO:0000256" key="10">
    <source>
        <dbReference type="ARBA" id="ARBA00022984"/>
    </source>
</evidence>
<evidence type="ECO:0000256" key="9">
    <source>
        <dbReference type="ARBA" id="ARBA00022960"/>
    </source>
</evidence>
<keyword evidence="4" id="KW-1003">Cell membrane</keyword>
<dbReference type="InterPro" id="IPR012338">
    <property type="entry name" value="Beta-lactam/transpept-like"/>
</dbReference>
<dbReference type="GO" id="GO:0009252">
    <property type="term" value="P:peptidoglycan biosynthetic process"/>
    <property type="evidence" value="ECO:0007669"/>
    <property type="project" value="UniProtKB-KW"/>
</dbReference>
<proteinExistence type="inferred from homology"/>
<dbReference type="SUPFAM" id="SSF56601">
    <property type="entry name" value="beta-lactamase/transpeptidase-like"/>
    <property type="match status" value="1"/>
</dbReference>
<feature type="transmembrane region" description="Helical" evidence="15">
    <location>
        <begin position="45"/>
        <end position="65"/>
    </location>
</feature>
<evidence type="ECO:0000256" key="2">
    <source>
        <dbReference type="ARBA" id="ARBA00004236"/>
    </source>
</evidence>
<dbReference type="InterPro" id="IPR005311">
    <property type="entry name" value="PBP_dimer"/>
</dbReference>
<evidence type="ECO:0000256" key="14">
    <source>
        <dbReference type="SAM" id="MobiDB-lite"/>
    </source>
</evidence>
<evidence type="ECO:0000256" key="6">
    <source>
        <dbReference type="ARBA" id="ARBA00022670"/>
    </source>
</evidence>
<dbReference type="SUPFAM" id="SSF56519">
    <property type="entry name" value="Penicillin binding protein dimerisation domain"/>
    <property type="match status" value="1"/>
</dbReference>
<keyword evidence="11 15" id="KW-1133">Transmembrane helix</keyword>
<keyword evidence="6" id="KW-0645">Protease</keyword>
<dbReference type="Gene3D" id="3.40.710.10">
    <property type="entry name" value="DD-peptidase/beta-lactamase superfamily"/>
    <property type="match status" value="1"/>
</dbReference>
<protein>
    <submittedName>
        <fullName evidence="18">Penicillin-binding protein 2</fullName>
        <ecNumber evidence="18">2.4.1.129</ecNumber>
    </submittedName>
</protein>
<accession>B7K8V3</accession>
<keyword evidence="5" id="KW-0997">Cell inner membrane</keyword>
<dbReference type="GO" id="GO:0016757">
    <property type="term" value="F:glycosyltransferase activity"/>
    <property type="evidence" value="ECO:0007669"/>
    <property type="project" value="UniProtKB-KW"/>
</dbReference>
<dbReference type="AlphaFoldDB" id="B7K8V3"/>
<keyword evidence="13" id="KW-0961">Cell wall biogenesis/degradation</keyword>
<keyword evidence="18" id="KW-0808">Transferase</keyword>
<name>B7K8V3_GLOC7</name>
<dbReference type="GO" id="GO:0008360">
    <property type="term" value="P:regulation of cell shape"/>
    <property type="evidence" value="ECO:0007669"/>
    <property type="project" value="UniProtKB-KW"/>
</dbReference>
<evidence type="ECO:0000256" key="13">
    <source>
        <dbReference type="ARBA" id="ARBA00023316"/>
    </source>
</evidence>
<keyword evidence="19" id="KW-1185">Reference proteome</keyword>
<dbReference type="HOGENOM" id="CLU_009289_1_2_3"/>
<keyword evidence="18" id="KW-0328">Glycosyltransferase</keyword>
<dbReference type="GO" id="GO:0009002">
    <property type="term" value="F:serine-type D-Ala-D-Ala carboxypeptidase activity"/>
    <property type="evidence" value="ECO:0007669"/>
    <property type="project" value="InterPro"/>
</dbReference>
<dbReference type="Gene3D" id="3.90.1310.10">
    <property type="entry name" value="Penicillin-binding protein 2a (Domain 2)"/>
    <property type="match status" value="1"/>
</dbReference>
<dbReference type="GO" id="GO:0071555">
    <property type="term" value="P:cell wall organization"/>
    <property type="evidence" value="ECO:0007669"/>
    <property type="project" value="UniProtKB-KW"/>
</dbReference>
<reference evidence="19" key="1">
    <citation type="journal article" date="2011" name="MBio">
        <title>Novel metabolic attributes of the genus Cyanothece, comprising a group of unicellular nitrogen-fixing Cyanobacteria.</title>
        <authorList>
            <person name="Bandyopadhyay A."/>
            <person name="Elvitigala T."/>
            <person name="Welsh E."/>
            <person name="Stockel J."/>
            <person name="Liberton M."/>
            <person name="Min H."/>
            <person name="Sherman L.A."/>
            <person name="Pakrasi H.B."/>
        </authorList>
    </citation>
    <scope>NUCLEOTIDE SEQUENCE [LARGE SCALE GENOMIC DNA]</scope>
    <source>
        <strain evidence="19">PCC 7424</strain>
    </source>
</reference>
<keyword evidence="9" id="KW-0133">Cell shape</keyword>
<keyword evidence="10" id="KW-0573">Peptidoglycan synthesis</keyword>